<comment type="subcellular location">
    <subcellularLocation>
        <location evidence="2">Cytoplasm</location>
    </subcellularLocation>
</comment>
<comment type="similarity">
    <text evidence="3">Belongs to the DsrF/TusC family.</text>
</comment>
<comment type="function">
    <text evidence="1">Could be part of a sulfur-relay system.</text>
</comment>
<evidence type="ECO:0000256" key="1">
    <source>
        <dbReference type="ARBA" id="ARBA00002850"/>
    </source>
</evidence>
<dbReference type="InterPro" id="IPR003787">
    <property type="entry name" value="Sulphur_relay_DsrE/F-like"/>
</dbReference>
<dbReference type="PANTHER" id="PTHR38780">
    <property type="entry name" value="PROTEIN TUSC"/>
    <property type="match status" value="1"/>
</dbReference>
<dbReference type="NCBIfam" id="NF001238">
    <property type="entry name" value="PRK00211.1"/>
    <property type="match status" value="1"/>
</dbReference>
<dbReference type="InterPro" id="IPR017462">
    <property type="entry name" value="Sulphur_relay_TusC/DsrF"/>
</dbReference>
<gene>
    <name evidence="5" type="ORF">EA26_19770</name>
</gene>
<dbReference type="STRING" id="29495.EA26_19770"/>
<dbReference type="Proteomes" id="UP000029994">
    <property type="component" value="Unassembled WGS sequence"/>
</dbReference>
<reference evidence="5 6" key="1">
    <citation type="submission" date="2014-04" db="EMBL/GenBank/DDBJ databases">
        <title>Genome sequencing of Vibrio navarrensis strains.</title>
        <authorList>
            <person name="Gladney L.M."/>
            <person name="Katz L.S."/>
            <person name="Marino-Ramirez L."/>
            <person name="Jordan I.K."/>
        </authorList>
    </citation>
    <scope>NUCLEOTIDE SEQUENCE [LARGE SCALE GENOMIC DNA]</scope>
    <source>
        <strain evidence="5 6">ATCC 51183</strain>
    </source>
</reference>
<evidence type="ECO:0000313" key="5">
    <source>
        <dbReference type="EMBL" id="KGK09437.1"/>
    </source>
</evidence>
<dbReference type="InterPro" id="IPR027396">
    <property type="entry name" value="DsrEFH-like"/>
</dbReference>
<protein>
    <recommendedName>
        <fullName evidence="4">Protein TusC homolog</fullName>
    </recommendedName>
</protein>
<name>A0A099LQ80_9VIBR</name>
<dbReference type="GO" id="GO:0005737">
    <property type="term" value="C:cytoplasm"/>
    <property type="evidence" value="ECO:0007669"/>
    <property type="project" value="UniProtKB-SubCell"/>
</dbReference>
<dbReference type="SUPFAM" id="SSF75169">
    <property type="entry name" value="DsrEFH-like"/>
    <property type="match status" value="1"/>
</dbReference>
<dbReference type="eggNOG" id="COG2923">
    <property type="taxonomic scope" value="Bacteria"/>
</dbReference>
<proteinExistence type="inferred from homology"/>
<dbReference type="RefSeq" id="WP_039431146.1">
    <property type="nucleotide sequence ID" value="NZ_CP061845.1"/>
</dbReference>
<sequence>MSQLTYVFRSAPHGSASGREGIDALLAASAYCEEISVIFMGDGVYQLLQGQQPAGILSKDYAPMLKLFDLYDIEQVYVCTQSLIERGVAHADLVIEAHQIDQPQLQTKLQQAGKLLTF</sequence>
<keyword evidence="6" id="KW-1185">Reference proteome</keyword>
<accession>A0A099LQ80</accession>
<evidence type="ECO:0000256" key="3">
    <source>
        <dbReference type="ARBA" id="ARBA00005996"/>
    </source>
</evidence>
<evidence type="ECO:0000256" key="2">
    <source>
        <dbReference type="ARBA" id="ARBA00004496"/>
    </source>
</evidence>
<comment type="caution">
    <text evidence="5">The sequence shown here is derived from an EMBL/GenBank/DDBJ whole genome shotgun (WGS) entry which is preliminary data.</text>
</comment>
<dbReference type="EMBL" id="JMCG01000002">
    <property type="protein sequence ID" value="KGK09437.1"/>
    <property type="molecule type" value="Genomic_DNA"/>
</dbReference>
<dbReference type="PANTHER" id="PTHR38780:SF1">
    <property type="entry name" value="PROTEIN TUSC"/>
    <property type="match status" value="1"/>
</dbReference>
<dbReference type="GeneID" id="43685317"/>
<dbReference type="Pfam" id="PF02635">
    <property type="entry name" value="DsrE"/>
    <property type="match status" value="1"/>
</dbReference>
<dbReference type="Gene3D" id="3.40.1260.10">
    <property type="entry name" value="DsrEFH-like"/>
    <property type="match status" value="1"/>
</dbReference>
<dbReference type="AlphaFoldDB" id="A0A099LQ80"/>
<dbReference type="NCBIfam" id="TIGR03010">
    <property type="entry name" value="sulf_tusC_dsrF"/>
    <property type="match status" value="1"/>
</dbReference>
<evidence type="ECO:0000313" key="6">
    <source>
        <dbReference type="Proteomes" id="UP000029994"/>
    </source>
</evidence>
<organism evidence="5 6">
    <name type="scientific">Vibrio navarrensis</name>
    <dbReference type="NCBI Taxonomy" id="29495"/>
    <lineage>
        <taxon>Bacteria</taxon>
        <taxon>Pseudomonadati</taxon>
        <taxon>Pseudomonadota</taxon>
        <taxon>Gammaproteobacteria</taxon>
        <taxon>Vibrionales</taxon>
        <taxon>Vibrionaceae</taxon>
        <taxon>Vibrio</taxon>
    </lineage>
</organism>
<evidence type="ECO:0000256" key="4">
    <source>
        <dbReference type="ARBA" id="ARBA00017149"/>
    </source>
</evidence>